<dbReference type="PANTHER" id="PTHR43157:SF31">
    <property type="entry name" value="PHOSPHATIDYLINOSITOL-GLYCAN BIOSYNTHESIS CLASS F PROTEIN"/>
    <property type="match status" value="1"/>
</dbReference>
<dbReference type="SUPFAM" id="SSF51735">
    <property type="entry name" value="NAD(P)-binding Rossmann-fold domains"/>
    <property type="match status" value="1"/>
</dbReference>
<organism evidence="2 3">
    <name type="scientific">Williamsia herbipolensis</name>
    <dbReference type="NCBI Taxonomy" id="1603258"/>
    <lineage>
        <taxon>Bacteria</taxon>
        <taxon>Bacillati</taxon>
        <taxon>Actinomycetota</taxon>
        <taxon>Actinomycetes</taxon>
        <taxon>Mycobacteriales</taxon>
        <taxon>Nocardiaceae</taxon>
        <taxon>Williamsia</taxon>
    </lineage>
</organism>
<dbReference type="EMBL" id="CP108021">
    <property type="protein sequence ID" value="WUM20031.1"/>
    <property type="molecule type" value="Genomic_DNA"/>
</dbReference>
<protein>
    <submittedName>
        <fullName evidence="2">SDR family NAD(P)-dependent oxidoreductase</fullName>
    </submittedName>
</protein>
<dbReference type="PRINTS" id="PR00081">
    <property type="entry name" value="GDHRDH"/>
</dbReference>
<keyword evidence="3" id="KW-1185">Reference proteome</keyword>
<keyword evidence="1" id="KW-0560">Oxidoreductase</keyword>
<name>A0AAU4K1W8_9NOCA</name>
<evidence type="ECO:0000313" key="2">
    <source>
        <dbReference type="EMBL" id="WUM20031.1"/>
    </source>
</evidence>
<gene>
    <name evidence="2" type="ORF">OG579_20465</name>
</gene>
<dbReference type="PANTHER" id="PTHR43157">
    <property type="entry name" value="PHOSPHATIDYLINOSITOL-GLYCAN BIOSYNTHESIS CLASS F PROTEIN-RELATED"/>
    <property type="match status" value="1"/>
</dbReference>
<dbReference type="InterPro" id="IPR002347">
    <property type="entry name" value="SDR_fam"/>
</dbReference>
<accession>A0AAU4K1W8</accession>
<evidence type="ECO:0000313" key="3">
    <source>
        <dbReference type="Proteomes" id="UP001432128"/>
    </source>
</evidence>
<reference evidence="2 3" key="1">
    <citation type="submission" date="2022-10" db="EMBL/GenBank/DDBJ databases">
        <title>The complete genomes of actinobacterial strains from the NBC collection.</title>
        <authorList>
            <person name="Joergensen T.S."/>
            <person name="Alvarez Arevalo M."/>
            <person name="Sterndorff E.B."/>
            <person name="Faurdal D."/>
            <person name="Vuksanovic O."/>
            <person name="Mourched A.-S."/>
            <person name="Charusanti P."/>
            <person name="Shaw S."/>
            <person name="Blin K."/>
            <person name="Weber T."/>
        </authorList>
    </citation>
    <scope>NUCLEOTIDE SEQUENCE [LARGE SCALE GENOMIC DNA]</scope>
    <source>
        <strain evidence="2 3">NBC_00319</strain>
    </source>
</reference>
<proteinExistence type="predicted"/>
<dbReference type="Gene3D" id="3.40.50.720">
    <property type="entry name" value="NAD(P)-binding Rossmann-like Domain"/>
    <property type="match status" value="1"/>
</dbReference>
<sequence length="290" mass="29797">MTWTAARLPRLDGVTVVVTGATRGLGVATARGAAAAGATVIVAGRDHDAADAVARSLGGSSSAATLDLTDRASIERFADSVGEIDILVHNAGVLPTSRVETADGFESALATNVLGPFVLTNLLADRIRGRIVAVNSTVHSAGRIDFADLHFERRAFSGARAYAQSKLAQALWMLALDRRLRAARSEVTTAMAHPGWAATEMTGVTRVAAVDALVTWLGNTIANTAVAGAACSLYAAAMPIPSGSFVGPDGFLGMRGAPTLVGRSTQAADPVLAERFWETAAALTGSELSA</sequence>
<dbReference type="Proteomes" id="UP001432128">
    <property type="component" value="Chromosome"/>
</dbReference>
<evidence type="ECO:0000256" key="1">
    <source>
        <dbReference type="ARBA" id="ARBA00023002"/>
    </source>
</evidence>
<dbReference type="AlphaFoldDB" id="A0AAU4K1W8"/>
<dbReference type="Pfam" id="PF00106">
    <property type="entry name" value="adh_short"/>
    <property type="match status" value="1"/>
</dbReference>
<dbReference type="GO" id="GO:0016491">
    <property type="term" value="F:oxidoreductase activity"/>
    <property type="evidence" value="ECO:0007669"/>
    <property type="project" value="UniProtKB-KW"/>
</dbReference>
<dbReference type="RefSeq" id="WP_328857451.1">
    <property type="nucleotide sequence ID" value="NZ_CP108021.1"/>
</dbReference>
<dbReference type="InterPro" id="IPR036291">
    <property type="entry name" value="NAD(P)-bd_dom_sf"/>
</dbReference>
<dbReference type="KEGG" id="whr:OG579_20465"/>